<name>A0A9D1RR60_9FIRM</name>
<reference evidence="4" key="2">
    <citation type="submission" date="2021-04" db="EMBL/GenBank/DDBJ databases">
        <authorList>
            <person name="Gilroy R."/>
        </authorList>
    </citation>
    <scope>NUCLEOTIDE SEQUENCE</scope>
    <source>
        <strain evidence="4">ChiGjej6B6-1540</strain>
    </source>
</reference>
<accession>A0A9D1RR60</accession>
<evidence type="ECO:0000256" key="1">
    <source>
        <dbReference type="ARBA" id="ARBA00023125"/>
    </source>
</evidence>
<evidence type="ECO:0000256" key="2">
    <source>
        <dbReference type="PROSITE-ProRule" id="PRU00335"/>
    </source>
</evidence>
<dbReference type="Gene3D" id="1.10.357.10">
    <property type="entry name" value="Tetracycline Repressor, domain 2"/>
    <property type="match status" value="1"/>
</dbReference>
<keyword evidence="1 2" id="KW-0238">DNA-binding</keyword>
<dbReference type="InterPro" id="IPR009057">
    <property type="entry name" value="Homeodomain-like_sf"/>
</dbReference>
<evidence type="ECO:0000259" key="3">
    <source>
        <dbReference type="PROSITE" id="PS50977"/>
    </source>
</evidence>
<reference evidence="4" key="1">
    <citation type="journal article" date="2021" name="PeerJ">
        <title>Extensive microbial diversity within the chicken gut microbiome revealed by metagenomics and culture.</title>
        <authorList>
            <person name="Gilroy R."/>
            <person name="Ravi A."/>
            <person name="Getino M."/>
            <person name="Pursley I."/>
            <person name="Horton D.L."/>
            <person name="Alikhan N.F."/>
            <person name="Baker D."/>
            <person name="Gharbi K."/>
            <person name="Hall N."/>
            <person name="Watson M."/>
            <person name="Adriaenssens E.M."/>
            <person name="Foster-Nyarko E."/>
            <person name="Jarju S."/>
            <person name="Secka A."/>
            <person name="Antonio M."/>
            <person name="Oren A."/>
            <person name="Chaudhuri R.R."/>
            <person name="La Ragione R."/>
            <person name="Hildebrand F."/>
            <person name="Pallen M.J."/>
        </authorList>
    </citation>
    <scope>NUCLEOTIDE SEQUENCE</scope>
    <source>
        <strain evidence="4">ChiGjej6B6-1540</strain>
    </source>
</reference>
<dbReference type="SUPFAM" id="SSF46689">
    <property type="entry name" value="Homeodomain-like"/>
    <property type="match status" value="1"/>
</dbReference>
<feature type="domain" description="HTH tetR-type" evidence="3">
    <location>
        <begin position="2"/>
        <end position="62"/>
    </location>
</feature>
<dbReference type="Pfam" id="PF00440">
    <property type="entry name" value="TetR_N"/>
    <property type="match status" value="1"/>
</dbReference>
<comment type="caution">
    <text evidence="4">The sequence shown here is derived from an EMBL/GenBank/DDBJ whole genome shotgun (WGS) entry which is preliminary data.</text>
</comment>
<dbReference type="Pfam" id="PF14278">
    <property type="entry name" value="TetR_C_8"/>
    <property type="match status" value="1"/>
</dbReference>
<dbReference type="PANTHER" id="PTHR43479:SF11">
    <property type="entry name" value="ACREF_ENVCD OPERON REPRESSOR-RELATED"/>
    <property type="match status" value="1"/>
</dbReference>
<dbReference type="Proteomes" id="UP000824192">
    <property type="component" value="Unassembled WGS sequence"/>
</dbReference>
<dbReference type="AlphaFoldDB" id="A0A9D1RR60"/>
<dbReference type="PANTHER" id="PTHR43479">
    <property type="entry name" value="ACREF/ENVCD OPERON REPRESSOR-RELATED"/>
    <property type="match status" value="1"/>
</dbReference>
<dbReference type="GO" id="GO:0003677">
    <property type="term" value="F:DNA binding"/>
    <property type="evidence" value="ECO:0007669"/>
    <property type="project" value="UniProtKB-UniRule"/>
</dbReference>
<proteinExistence type="predicted"/>
<feature type="DNA-binding region" description="H-T-H motif" evidence="2">
    <location>
        <begin position="25"/>
        <end position="44"/>
    </location>
</feature>
<protein>
    <submittedName>
        <fullName evidence="4">TetR/AcrR family transcriptional regulator</fullName>
    </submittedName>
</protein>
<organism evidence="4 5">
    <name type="scientific">Candidatus Flavonifractor merdipullorum</name>
    <dbReference type="NCBI Taxonomy" id="2838590"/>
    <lineage>
        <taxon>Bacteria</taxon>
        <taxon>Bacillati</taxon>
        <taxon>Bacillota</taxon>
        <taxon>Clostridia</taxon>
        <taxon>Eubacteriales</taxon>
        <taxon>Oscillospiraceae</taxon>
        <taxon>Flavonifractor</taxon>
    </lineage>
</organism>
<dbReference type="InterPro" id="IPR039532">
    <property type="entry name" value="TetR_C_Firmicutes"/>
</dbReference>
<sequence>MRKTRTQLQKAMAELMAQKNVQDITVQELTRLADINRGTFYRHYRDIYDLLEQTEQGLIAEFNTLLDAYTNEELQRGLRPILSDVFYFARKNAAVCEALLNIHADQRFFQRLSSLIYERCVGEWRGLYAIDFMERGNYELEFVVAGAVSLIRTWTARGFDRSPEEMAELADRLIRNGLIEMKA</sequence>
<dbReference type="PROSITE" id="PS50977">
    <property type="entry name" value="HTH_TETR_2"/>
    <property type="match status" value="1"/>
</dbReference>
<dbReference type="InterPro" id="IPR050624">
    <property type="entry name" value="HTH-type_Tx_Regulator"/>
</dbReference>
<dbReference type="EMBL" id="DXGA01000004">
    <property type="protein sequence ID" value="HIW92946.1"/>
    <property type="molecule type" value="Genomic_DNA"/>
</dbReference>
<evidence type="ECO:0000313" key="5">
    <source>
        <dbReference type="Proteomes" id="UP000824192"/>
    </source>
</evidence>
<gene>
    <name evidence="4" type="ORF">H9868_00220</name>
</gene>
<evidence type="ECO:0000313" key="4">
    <source>
        <dbReference type="EMBL" id="HIW92946.1"/>
    </source>
</evidence>
<dbReference type="InterPro" id="IPR001647">
    <property type="entry name" value="HTH_TetR"/>
</dbReference>